<dbReference type="Pfam" id="PF01124">
    <property type="entry name" value="MAPEG"/>
    <property type="match status" value="1"/>
</dbReference>
<evidence type="ECO:0000313" key="7">
    <source>
        <dbReference type="Proteomes" id="UP000051562"/>
    </source>
</evidence>
<keyword evidence="4 5" id="KW-0472">Membrane</keyword>
<dbReference type="SUPFAM" id="SSF161084">
    <property type="entry name" value="MAPEG domain-like"/>
    <property type="match status" value="1"/>
</dbReference>
<organism evidence="6 7">
    <name type="scientific">Bosea thiooxidans</name>
    <dbReference type="NCBI Taxonomy" id="53254"/>
    <lineage>
        <taxon>Bacteria</taxon>
        <taxon>Pseudomonadati</taxon>
        <taxon>Pseudomonadota</taxon>
        <taxon>Alphaproteobacteria</taxon>
        <taxon>Hyphomicrobiales</taxon>
        <taxon>Boseaceae</taxon>
        <taxon>Bosea</taxon>
    </lineage>
</organism>
<evidence type="ECO:0000256" key="2">
    <source>
        <dbReference type="ARBA" id="ARBA00022692"/>
    </source>
</evidence>
<evidence type="ECO:0000256" key="3">
    <source>
        <dbReference type="ARBA" id="ARBA00022989"/>
    </source>
</evidence>
<feature type="transmembrane region" description="Helical" evidence="5">
    <location>
        <begin position="12"/>
        <end position="30"/>
    </location>
</feature>
<evidence type="ECO:0000256" key="5">
    <source>
        <dbReference type="SAM" id="Phobius"/>
    </source>
</evidence>
<comment type="caution">
    <text evidence="6">The sequence shown here is derived from an EMBL/GenBank/DDBJ whole genome shotgun (WGS) entry which is preliminary data.</text>
</comment>
<dbReference type="Gene3D" id="1.20.120.550">
    <property type="entry name" value="Membrane associated eicosanoid/glutathione metabolism-like domain"/>
    <property type="match status" value="1"/>
</dbReference>
<keyword evidence="3 5" id="KW-1133">Transmembrane helix</keyword>
<dbReference type="InterPro" id="IPR023352">
    <property type="entry name" value="MAPEG-like_dom_sf"/>
</dbReference>
<dbReference type="EMBL" id="LMAR01000076">
    <property type="protein sequence ID" value="KQK28332.1"/>
    <property type="molecule type" value="Genomic_DNA"/>
</dbReference>
<evidence type="ECO:0000256" key="4">
    <source>
        <dbReference type="ARBA" id="ARBA00023136"/>
    </source>
</evidence>
<dbReference type="AlphaFoldDB" id="A0A0Q3KV53"/>
<gene>
    <name evidence="6" type="ORF">ARD30_22405</name>
</gene>
<dbReference type="GO" id="GO:0016020">
    <property type="term" value="C:membrane"/>
    <property type="evidence" value="ECO:0007669"/>
    <property type="project" value="UniProtKB-SubCell"/>
</dbReference>
<reference evidence="6 7" key="1">
    <citation type="submission" date="2015-10" db="EMBL/GenBank/DDBJ databases">
        <title>Draft genome of Bosea thiooxidans.</title>
        <authorList>
            <person name="Wang X."/>
        </authorList>
    </citation>
    <scope>NUCLEOTIDE SEQUENCE [LARGE SCALE GENOMIC DNA]</scope>
    <source>
        <strain evidence="6 7">CGMCC 9174</strain>
    </source>
</reference>
<proteinExistence type="predicted"/>
<accession>A0A0Q3KV53</accession>
<dbReference type="STRING" id="53254.SAMN05660750_01225"/>
<keyword evidence="7" id="KW-1185">Reference proteome</keyword>
<dbReference type="InterPro" id="IPR001129">
    <property type="entry name" value="Membr-assoc_MAPEG"/>
</dbReference>
<evidence type="ECO:0000313" key="6">
    <source>
        <dbReference type="EMBL" id="KQK28332.1"/>
    </source>
</evidence>
<sequence>MRSAIMTLKLIYPALAMIFWIFVVGVILALRRKDAFTSGAVRMDEVSVSTERYPLPARLASANFSNQFETPVVFFALIMLAMEAGATGYAMALLAWLYVASRIVHTFIHIGPNRLPLRGAVYGVGVLALFLMWLGILLAVL</sequence>
<evidence type="ECO:0008006" key="8">
    <source>
        <dbReference type="Google" id="ProtNLM"/>
    </source>
</evidence>
<keyword evidence="2 5" id="KW-0812">Transmembrane</keyword>
<comment type="subcellular location">
    <subcellularLocation>
        <location evidence="1">Membrane</location>
    </subcellularLocation>
</comment>
<feature type="transmembrane region" description="Helical" evidence="5">
    <location>
        <begin position="120"/>
        <end position="140"/>
    </location>
</feature>
<dbReference type="Proteomes" id="UP000051562">
    <property type="component" value="Unassembled WGS sequence"/>
</dbReference>
<evidence type="ECO:0000256" key="1">
    <source>
        <dbReference type="ARBA" id="ARBA00004370"/>
    </source>
</evidence>
<dbReference type="OrthoDB" id="5516290at2"/>
<protein>
    <recommendedName>
        <fullName evidence="8">MAPEG family protein</fullName>
    </recommendedName>
</protein>
<name>A0A0Q3KV53_9HYPH</name>
<feature type="transmembrane region" description="Helical" evidence="5">
    <location>
        <begin position="72"/>
        <end position="99"/>
    </location>
</feature>